<reference evidence="3 4" key="1">
    <citation type="journal article" date="2019" name="Nat. Med.">
        <title>A library of human gut bacterial isolates paired with longitudinal multiomics data enables mechanistic microbiome research.</title>
        <authorList>
            <person name="Poyet M."/>
            <person name="Groussin M."/>
            <person name="Gibbons S.M."/>
            <person name="Avila-Pacheco J."/>
            <person name="Jiang X."/>
            <person name="Kearney S.M."/>
            <person name="Perrotta A.R."/>
            <person name="Berdy B."/>
            <person name="Zhao S."/>
            <person name="Lieberman T.D."/>
            <person name="Swanson P.K."/>
            <person name="Smith M."/>
            <person name="Roesemann S."/>
            <person name="Alexander J.E."/>
            <person name="Rich S.A."/>
            <person name="Livny J."/>
            <person name="Vlamakis H."/>
            <person name="Clish C."/>
            <person name="Bullock K."/>
            <person name="Deik A."/>
            <person name="Scott J."/>
            <person name="Pierce K.A."/>
            <person name="Xavier R.J."/>
            <person name="Alm E.J."/>
        </authorList>
    </citation>
    <scope>NUCLEOTIDE SEQUENCE [LARGE SCALE GENOMIC DNA]</scope>
    <source>
        <strain evidence="3 4">BIOML-A98</strain>
    </source>
</reference>
<proteinExistence type="predicted"/>
<sequence length="1273" mass="148559">MTITQKIINYLAGYNISEKVEQLHHAIKEKDNTIHQLKETCKVIEEKYQSLYTQQNEISNEITKYKEENIRLESEKKLQSSQICNLKNELQNYEEIISEEKNKNNETLKKLTDTINKCNKLEINIDEYKSYNNKLQSFISQSNEDIARLKNEISSLTESISTKENEIHDLSRKNNELSEAYCRLQNQLQTVSYEMQDLKNENETLESNCEKHLERNNQIDNENKKLQEQLNELNLKYNNLNSTYNELYSKHEESIKQSHSDEEIRNLEKQIQTNEETIASLNQTLSIKEDELRRIKDEKKHLEKALEDERVQIISQSTKISKYNNLNNILYEENKQLKNRIDSLENRLKNDNISSKEESNKQESLSLDSQVNLESSQKEADKSNSIEERPAKTPIPKSYRPVKNKEQEAFQLSDGNIVDFPEITNDTDDTTSRSIRYVYNDKGEIIDADNFFRMSSAEEIAHVSRMLSEADIKSSKYWTCGICRARVKIAHRRYGNNKESLFFMHAQKNVNCPWTIMSDKSNDNHYEGIDIEELTEEEIKTALSSDTNVLRRDLKLKIISLLNSEKSKALGVTDVNMDKIIRSNFPYMKWRRPDISFNFKDRKVVIELQNNNVDLDTIVDKDIFYRINNVQVIWVFGNGNESKYDYMKLFNYKNTLFANHRNVFVLDKEALEESISRDELLLKCNWLDEDNKWKFTLENSNTNGKLIILEELTFDDEFCKPYYFNANEAYFTKHPEAYTEYMGTLISREGLKKSIEDKWVNSNLYQDALTEMRKTGKYAEISKYGDLWGFRFNNKSLINPIFTSEPKLQDNRFYKVALNNKLGIVDKYGMKIIDWDNDFDYDDIYYDDINNCIIFTKDSKMGVADKLGNEIVPATYESIEPWDKGIFKVQKGNRYGLIDLNNNIITDIKYNKIGKLESGSAKVTITHPTQSWRQLENDIDKKGKLISKYSDLNDEYCLVQEFGLLGVCDKLRNTKIPCLYDEIQLWVDDLVRVKSNGKWGVINISDNSIRIPIKYDSIGNFIHGVANVTFVGTKSCINIRGEEVIEKSIELQNSLAKTLKSGKWGIEDNNGNEIVAHMYDEIGSFRRRLIGIINNRVVKLDAYYDYPIPMIGRLMNEENNKYMINIAGVSSYISIRQLMNMNLNRTDVFNNNDICDKLGFMNIDFINERYELRYISESNKSKLLSFGDKNSNFTLGEIIEGKISNIKKTKKKSGEYRIVSVLVKFPDIRVTVVKSSNFNTSNKNINDYNINDSIRLKKLGFDDNIDRTIWQVL</sequence>
<dbReference type="EMBL" id="WDAL01000026">
    <property type="protein sequence ID" value="KAB6633859.1"/>
    <property type="molecule type" value="Genomic_DNA"/>
</dbReference>
<feature type="compositionally biased region" description="Polar residues" evidence="1">
    <location>
        <begin position="362"/>
        <end position="375"/>
    </location>
</feature>
<dbReference type="RefSeq" id="WP_117695006.1">
    <property type="nucleotide sequence ID" value="NZ_CP143952.1"/>
</dbReference>
<dbReference type="PANTHER" id="PTHR37841">
    <property type="entry name" value="GLR2918 PROTEIN"/>
    <property type="match status" value="1"/>
</dbReference>
<dbReference type="PANTHER" id="PTHR37841:SF1">
    <property type="entry name" value="DUF3298 DOMAIN-CONTAINING PROTEIN"/>
    <property type="match status" value="1"/>
</dbReference>
<gene>
    <name evidence="3" type="ORF">GAY12_13570</name>
</gene>
<feature type="domain" description="DUF6035" evidence="2">
    <location>
        <begin position="551"/>
        <end position="725"/>
    </location>
</feature>
<dbReference type="InterPro" id="IPR032774">
    <property type="entry name" value="WG_beta_rep"/>
</dbReference>
<name>A0A6I1AWV5_PHOVU</name>
<accession>A0A6I1AWV5</accession>
<protein>
    <recommendedName>
        <fullName evidence="2">DUF6035 domain-containing protein</fullName>
    </recommendedName>
</protein>
<evidence type="ECO:0000259" key="2">
    <source>
        <dbReference type="Pfam" id="PF19500"/>
    </source>
</evidence>
<feature type="region of interest" description="Disordered" evidence="1">
    <location>
        <begin position="352"/>
        <end position="403"/>
    </location>
</feature>
<dbReference type="Proteomes" id="UP000462015">
    <property type="component" value="Unassembled WGS sequence"/>
</dbReference>
<comment type="caution">
    <text evidence="3">The sequence shown here is derived from an EMBL/GenBank/DDBJ whole genome shotgun (WGS) entry which is preliminary data.</text>
</comment>
<dbReference type="Pfam" id="PF19500">
    <property type="entry name" value="DUF6035"/>
    <property type="match status" value="1"/>
</dbReference>
<dbReference type="InterPro" id="IPR046099">
    <property type="entry name" value="DUF6035"/>
</dbReference>
<dbReference type="Pfam" id="PF14903">
    <property type="entry name" value="WG_beta_rep"/>
    <property type="match status" value="3"/>
</dbReference>
<evidence type="ECO:0000313" key="4">
    <source>
        <dbReference type="Proteomes" id="UP000462015"/>
    </source>
</evidence>
<organism evidence="3 4">
    <name type="scientific">Phocaeicola vulgatus</name>
    <name type="common">Bacteroides vulgatus</name>
    <dbReference type="NCBI Taxonomy" id="821"/>
    <lineage>
        <taxon>Bacteria</taxon>
        <taxon>Pseudomonadati</taxon>
        <taxon>Bacteroidota</taxon>
        <taxon>Bacteroidia</taxon>
        <taxon>Bacteroidales</taxon>
        <taxon>Bacteroidaceae</taxon>
        <taxon>Phocaeicola</taxon>
    </lineage>
</organism>
<evidence type="ECO:0000256" key="1">
    <source>
        <dbReference type="SAM" id="MobiDB-lite"/>
    </source>
</evidence>
<feature type="compositionally biased region" description="Basic and acidic residues" evidence="1">
    <location>
        <begin position="376"/>
        <end position="391"/>
    </location>
</feature>
<evidence type="ECO:0000313" key="3">
    <source>
        <dbReference type="EMBL" id="KAB6633859.1"/>
    </source>
</evidence>
<dbReference type="AlphaFoldDB" id="A0A6I1AWV5"/>
<dbReference type="Gene3D" id="1.10.287.1490">
    <property type="match status" value="1"/>
</dbReference>
<feature type="compositionally biased region" description="Basic and acidic residues" evidence="1">
    <location>
        <begin position="352"/>
        <end position="361"/>
    </location>
</feature>